<reference evidence="1" key="1">
    <citation type="submission" date="2019-10" db="EMBL/GenBank/DDBJ databases">
        <title>Lactobacillus agilis SY212 Whole Genome Sequencing Project.</title>
        <authorList>
            <person name="Suzuki S."/>
            <person name="Endo A."/>
            <person name="Maeno S."/>
            <person name="Shiwa Y."/>
            <person name="Matsutani M."/>
            <person name="Kajikawa A."/>
        </authorList>
    </citation>
    <scope>NUCLEOTIDE SEQUENCE</scope>
    <source>
        <strain evidence="1">SY212</strain>
    </source>
</reference>
<dbReference type="EMBL" id="BLAM01000054">
    <property type="protein sequence ID" value="GET05326.1"/>
    <property type="molecule type" value="Genomic_DNA"/>
</dbReference>
<proteinExistence type="predicted"/>
<accession>A0A6F9XJA5</accession>
<gene>
    <name evidence="1" type="ORF">SY212_03560</name>
</gene>
<dbReference type="AlphaFoldDB" id="A0A6F9XJA5"/>
<comment type="caution">
    <text evidence="1">The sequence shown here is derived from an EMBL/GenBank/DDBJ whole genome shotgun (WGS) entry which is preliminary data.</text>
</comment>
<organism evidence="1">
    <name type="scientific">Ligilactobacillus agilis</name>
    <dbReference type="NCBI Taxonomy" id="1601"/>
    <lineage>
        <taxon>Bacteria</taxon>
        <taxon>Bacillati</taxon>
        <taxon>Bacillota</taxon>
        <taxon>Bacilli</taxon>
        <taxon>Lactobacillales</taxon>
        <taxon>Lactobacillaceae</taxon>
        <taxon>Ligilactobacillus</taxon>
    </lineage>
</organism>
<evidence type="ECO:0000313" key="1">
    <source>
        <dbReference type="EMBL" id="GET05326.1"/>
    </source>
</evidence>
<dbReference type="Proteomes" id="UP000494265">
    <property type="component" value="Unassembled WGS sequence"/>
</dbReference>
<dbReference type="RefSeq" id="WP_172584179.1">
    <property type="nucleotide sequence ID" value="NZ_BLAM01000054.1"/>
</dbReference>
<protein>
    <submittedName>
        <fullName evidence="1">Uncharacterized protein</fullName>
    </submittedName>
</protein>
<name>A0A6F9XJA5_9LACO</name>
<sequence>MLKTFDLGLNETECEMVKREDVWFTDDERYIDWKVRKPIVADPYDGDEFEWRSFDAIHEFKRLYENREITDNQFVNLIQAIIDKRHNMSRFYDDLHGEPSSPIVKHEPITASFPVFLVLSHNECRRDAKSIMLAFKSQLTKEEQWDFLTILFDGVFRFDDSPRYYLHIFADDDRGYLVNPSYSDGDMYLMRKYLHTIFSESEIEELQKKVPNVNLKGCTEPIEVSDYAN</sequence>